<dbReference type="InterPro" id="IPR012474">
    <property type="entry name" value="Frigida"/>
</dbReference>
<keyword evidence="2" id="KW-0217">Developmental protein</keyword>
<evidence type="ECO:0000256" key="1">
    <source>
        <dbReference type="ARBA" id="ARBA00008956"/>
    </source>
</evidence>
<gene>
    <name evidence="7" type="ordered locus">AALP_Aa8g252700</name>
</gene>
<dbReference type="Gramene" id="KFK26467">
    <property type="protein sequence ID" value="KFK26467"/>
    <property type="gene ID" value="AALP_AA8G252700"/>
</dbReference>
<organism evidence="7 8">
    <name type="scientific">Arabis alpina</name>
    <name type="common">Alpine rock-cress</name>
    <dbReference type="NCBI Taxonomy" id="50452"/>
    <lineage>
        <taxon>Eukaryota</taxon>
        <taxon>Viridiplantae</taxon>
        <taxon>Streptophyta</taxon>
        <taxon>Embryophyta</taxon>
        <taxon>Tracheophyta</taxon>
        <taxon>Spermatophyta</taxon>
        <taxon>Magnoliopsida</taxon>
        <taxon>eudicotyledons</taxon>
        <taxon>Gunneridae</taxon>
        <taxon>Pentapetalae</taxon>
        <taxon>rosids</taxon>
        <taxon>malvids</taxon>
        <taxon>Brassicales</taxon>
        <taxon>Brassicaceae</taxon>
        <taxon>Arabideae</taxon>
        <taxon>Arabis</taxon>
    </lineage>
</organism>
<dbReference type="AlphaFoldDB" id="A0A087G9B5"/>
<feature type="region of interest" description="Disordered" evidence="6">
    <location>
        <begin position="1172"/>
        <end position="1211"/>
    </location>
</feature>
<evidence type="ECO:0000256" key="5">
    <source>
        <dbReference type="SAM" id="Coils"/>
    </source>
</evidence>
<dbReference type="EMBL" id="CM002876">
    <property type="protein sequence ID" value="KFK26467.1"/>
    <property type="molecule type" value="Genomic_DNA"/>
</dbReference>
<evidence type="ECO:0000256" key="4">
    <source>
        <dbReference type="ARBA" id="ARBA00023089"/>
    </source>
</evidence>
<dbReference type="Pfam" id="PF07899">
    <property type="entry name" value="Frigida"/>
    <property type="match status" value="2"/>
</dbReference>
<reference evidence="8" key="1">
    <citation type="journal article" date="2015" name="Nat. Plants">
        <title>Genome expansion of Arabis alpina linked with retrotransposition and reduced symmetric DNA methylation.</title>
        <authorList>
            <person name="Willing E.M."/>
            <person name="Rawat V."/>
            <person name="Mandakova T."/>
            <person name="Maumus F."/>
            <person name="James G.V."/>
            <person name="Nordstroem K.J."/>
            <person name="Becker C."/>
            <person name="Warthmann N."/>
            <person name="Chica C."/>
            <person name="Szarzynska B."/>
            <person name="Zytnicki M."/>
            <person name="Albani M.C."/>
            <person name="Kiefer C."/>
            <person name="Bergonzi S."/>
            <person name="Castaings L."/>
            <person name="Mateos J.L."/>
            <person name="Berns M.C."/>
            <person name="Bujdoso N."/>
            <person name="Piofczyk T."/>
            <person name="de Lorenzo L."/>
            <person name="Barrero-Sicilia C."/>
            <person name="Mateos I."/>
            <person name="Piednoel M."/>
            <person name="Hagmann J."/>
            <person name="Chen-Min-Tao R."/>
            <person name="Iglesias-Fernandez R."/>
            <person name="Schuster S.C."/>
            <person name="Alonso-Blanco C."/>
            <person name="Roudier F."/>
            <person name="Carbonero P."/>
            <person name="Paz-Ares J."/>
            <person name="Davis S.J."/>
            <person name="Pecinka A."/>
            <person name="Quesneville H."/>
            <person name="Colot V."/>
            <person name="Lysak M.A."/>
            <person name="Weigel D."/>
            <person name="Coupland G."/>
            <person name="Schneeberger K."/>
        </authorList>
    </citation>
    <scope>NUCLEOTIDE SEQUENCE [LARGE SCALE GENOMIC DNA]</scope>
    <source>
        <strain evidence="8">cv. Pajares</strain>
    </source>
</reference>
<dbReference type="PANTHER" id="PTHR31791:SF78">
    <property type="entry name" value="FRIGIDA-LIKE PROTEIN"/>
    <property type="match status" value="1"/>
</dbReference>
<protein>
    <recommendedName>
        <fullName evidence="9">FRIGIDA-like protein</fullName>
    </recommendedName>
</protein>
<evidence type="ECO:0000256" key="6">
    <source>
        <dbReference type="SAM" id="MobiDB-lite"/>
    </source>
</evidence>
<feature type="coiled-coil region" evidence="5">
    <location>
        <begin position="10"/>
        <end position="72"/>
    </location>
</feature>
<evidence type="ECO:0000256" key="3">
    <source>
        <dbReference type="ARBA" id="ARBA00022782"/>
    </source>
</evidence>
<keyword evidence="8" id="KW-1185">Reference proteome</keyword>
<feature type="coiled-coil region" evidence="5">
    <location>
        <begin position="286"/>
        <end position="516"/>
    </location>
</feature>
<comment type="similarity">
    <text evidence="1">Belongs to the Frigida family.</text>
</comment>
<feature type="coiled-coil region" evidence="5">
    <location>
        <begin position="220"/>
        <end position="247"/>
    </location>
</feature>
<accession>A0A087G9B5</accession>
<evidence type="ECO:0000313" key="8">
    <source>
        <dbReference type="Proteomes" id="UP000029120"/>
    </source>
</evidence>
<evidence type="ECO:0008006" key="9">
    <source>
        <dbReference type="Google" id="ProtNLM"/>
    </source>
</evidence>
<dbReference type="OMA" id="CPQLHLD"/>
<dbReference type="eggNOG" id="ENOG502QR8U">
    <property type="taxonomic scope" value="Eukaryota"/>
</dbReference>
<proteinExistence type="inferred from homology"/>
<dbReference type="GO" id="GO:0030154">
    <property type="term" value="P:cell differentiation"/>
    <property type="evidence" value="ECO:0007669"/>
    <property type="project" value="UniProtKB-KW"/>
</dbReference>
<sequence>MEEIKVENDLRLCELKMENIRKQVEKMQSQASDVLVFTLQWSDLEHYFKIAQDNVEQRIKDFKSKEMELQQKSFALEQRVKLVGDLEMKADGFRKQLGFLRNQVEICRGESKAEEIRLSEIRNSVEECTLEQRSKTSQLNEMVELLRKTQVDIDLNGEKLGKMETDLERYRVEVNAEMEHLGKSQTRRRELQEEIQTRTNHLTSLLDQIGECEKLIQTRSTELRKTLSDLELKGKQLEQMNVDLERNHGQLHAEVECLGRTQDHRRQVEVEIARKRKDLTAVFDKIAEREKQLELVEKQLDSQQKLLETHSSELVSKEKELERLKEAKRSFILDLDLKEQLVKSLDNDMESKAKEFEEIERLIEERSAHYESIKLLIEEHAEELASKEKRQNEITEAIRKLSSEIVSKEKTLERAKGFIQQLSEKQHSKEKKLDSTERVLERRNAKFDSKKKELRSVKDSLRECLQKLETQENELKSLQEQVVERNKQVEEGAKKMQRLDKSNEELLKQLRVKQEQLCSTNNAIRECSSELQSKCKQRDQVQSSITGLIAELKLKECDLNSVKQKIQDSLKDFQSKEEERVKLKASLMKLEQERGLKEKQLDARLEKIELKEKELNTREENIDKKDQQLKSTEQKLAKCVKEYELKAKKLSSFCQQSSPDQHVNLVRDANVCDEKTLQLLLLGLLKKCPQLHLDVSRALKTSSNPAKLVLDTIQSLYSADQRMAISNRDPNGVRRSIICLLDCLMDVAPNPKAEVQGEAIKFAIGWKTTTLVKAENPVEVLSFLHFLAAFSLAYNLDADKVHNLFDAAFLRKYALSLCEALGISALAPVTNKQQPPEAPINNSIDSRSPDVQEKAAASQLANDDVLRDHEVSVSFSPNEVSSELPLLEDPGMFVLNSVKDALADCRQRGELGLAEPIVKTLIPLLEELKRVVSSIGPDLMLDATEVAKEWSKMMATRAPVSPLEALCFLQFIVSYGLVDQIDKGETLRFTLYVAHLKQAPRLFQSLGLSYAIPSFVKQLLNEDQYIQAIRFMLFFNLNNNCSTLELLREQIINLRRSAKEKRRFESQAEDRDAGILRDIIELIEDFKLEIDLPVDLIVKFMFPRETRNQNQCVVSSSVPLQLFQEVHMQALHTVIHSSYVATNGFIQRLPTRLGLSENQQILDVETYEASGSTAFQGQSSERAGCKRPRVDSQGPRSTIRPCINPSGRDKF</sequence>
<dbReference type="OrthoDB" id="1166041at2759"/>
<feature type="compositionally biased region" description="Polar residues" evidence="6">
    <location>
        <begin position="831"/>
        <end position="846"/>
    </location>
</feature>
<name>A0A087G9B5_ARAAL</name>
<evidence type="ECO:0000313" key="7">
    <source>
        <dbReference type="EMBL" id="KFK26467.1"/>
    </source>
</evidence>
<feature type="compositionally biased region" description="Polar residues" evidence="6">
    <location>
        <begin position="1172"/>
        <end position="1181"/>
    </location>
</feature>
<keyword evidence="3" id="KW-0221">Differentiation</keyword>
<dbReference type="GO" id="GO:0009908">
    <property type="term" value="P:flower development"/>
    <property type="evidence" value="ECO:0007669"/>
    <property type="project" value="UniProtKB-KW"/>
</dbReference>
<evidence type="ECO:0000256" key="2">
    <source>
        <dbReference type="ARBA" id="ARBA00022473"/>
    </source>
</evidence>
<dbReference type="Proteomes" id="UP000029120">
    <property type="component" value="Chromosome 8"/>
</dbReference>
<dbReference type="PANTHER" id="PTHR31791">
    <property type="entry name" value="FRIGIDA-LIKE PROTEIN 3-RELATED"/>
    <property type="match status" value="1"/>
</dbReference>
<feature type="coiled-coil region" evidence="5">
    <location>
        <begin position="559"/>
        <end position="642"/>
    </location>
</feature>
<keyword evidence="5" id="KW-0175">Coiled coil</keyword>
<keyword evidence="4" id="KW-0287">Flowering</keyword>
<feature type="region of interest" description="Disordered" evidence="6">
    <location>
        <begin position="831"/>
        <end position="853"/>
    </location>
</feature>